<dbReference type="InterPro" id="IPR004046">
    <property type="entry name" value="GST_C"/>
</dbReference>
<dbReference type="Pfam" id="PF14497">
    <property type="entry name" value="GST_C_3"/>
    <property type="match status" value="1"/>
</dbReference>
<dbReference type="AlphaFoldDB" id="A0A177NRS2"/>
<dbReference type="STRING" id="702114.A1355_03630"/>
<evidence type="ECO:0000313" key="4">
    <source>
        <dbReference type="EMBL" id="OAI19730.1"/>
    </source>
</evidence>
<reference evidence="5" key="1">
    <citation type="submission" date="2016-03" db="EMBL/GenBank/DDBJ databases">
        <authorList>
            <person name="Heylen K."/>
            <person name="De Vos P."/>
            <person name="Vekeman B."/>
        </authorList>
    </citation>
    <scope>NUCLEOTIDE SEQUENCE [LARGE SCALE GENOMIC DNA]</scope>
    <source>
        <strain evidence="5">R-45383</strain>
    </source>
</reference>
<accession>A0A177NRS2</accession>
<name>A0A177NRS2_9GAMM</name>
<feature type="domain" description="GST C-terminal" evidence="3">
    <location>
        <begin position="88"/>
        <end position="205"/>
    </location>
</feature>
<gene>
    <name evidence="4" type="ORF">A1355_03630</name>
</gene>
<dbReference type="PROSITE" id="PS50405">
    <property type="entry name" value="GST_CTER"/>
    <property type="match status" value="1"/>
</dbReference>
<evidence type="ECO:0000259" key="2">
    <source>
        <dbReference type="PROSITE" id="PS50404"/>
    </source>
</evidence>
<dbReference type="CDD" id="cd03051">
    <property type="entry name" value="GST_N_GTT2_like"/>
    <property type="match status" value="1"/>
</dbReference>
<dbReference type="InterPro" id="IPR036249">
    <property type="entry name" value="Thioredoxin-like_sf"/>
</dbReference>
<dbReference type="GO" id="GO:0006749">
    <property type="term" value="P:glutathione metabolic process"/>
    <property type="evidence" value="ECO:0007669"/>
    <property type="project" value="TreeGrafter"/>
</dbReference>
<dbReference type="RefSeq" id="WP_064027705.1">
    <property type="nucleotide sequence ID" value="NZ_LUUK01000154.1"/>
</dbReference>
<evidence type="ECO:0000313" key="5">
    <source>
        <dbReference type="Proteomes" id="UP000077628"/>
    </source>
</evidence>
<proteinExistence type="predicted"/>
<dbReference type="SUPFAM" id="SSF52833">
    <property type="entry name" value="Thioredoxin-like"/>
    <property type="match status" value="1"/>
</dbReference>
<dbReference type="InterPro" id="IPR034345">
    <property type="entry name" value="Gtt2-like_N"/>
</dbReference>
<dbReference type="SFLD" id="SFLDS00019">
    <property type="entry name" value="Glutathione_Transferase_(cytos"/>
    <property type="match status" value="1"/>
</dbReference>
<sequence>MKIYEFRAFPNPLRARMAAAEKGLTDRIEFIQVDVPNGEHKRPEFLQLNPVGKVPVLVLDDGTAIAECTAITEYLDHSAGTPVLTGETAQQRAQIHMLQRRAEALVLDAASDYFHHATAGLGKLEPIQIKEWGEYQRQVAIRGMHYFDSVLRGRRYVMGEQLTMPDITLFAGLALIELLQIGIPETCTNLRGWRDRVGQRPSASA</sequence>
<comment type="subunit">
    <text evidence="1">Homodimer.</text>
</comment>
<dbReference type="InterPro" id="IPR010987">
    <property type="entry name" value="Glutathione-S-Trfase_C-like"/>
</dbReference>
<dbReference type="GO" id="GO:0004364">
    <property type="term" value="F:glutathione transferase activity"/>
    <property type="evidence" value="ECO:0007669"/>
    <property type="project" value="TreeGrafter"/>
</dbReference>
<dbReference type="Gene3D" id="3.40.30.10">
    <property type="entry name" value="Glutaredoxin"/>
    <property type="match status" value="1"/>
</dbReference>
<dbReference type="PANTHER" id="PTHR43969:SF9">
    <property type="entry name" value="GLUTATHIONE S TRANSFERASE D10, ISOFORM A-RELATED"/>
    <property type="match status" value="1"/>
</dbReference>
<dbReference type="SUPFAM" id="SSF47616">
    <property type="entry name" value="GST C-terminal domain-like"/>
    <property type="match status" value="1"/>
</dbReference>
<dbReference type="PROSITE" id="PS50404">
    <property type="entry name" value="GST_NTER"/>
    <property type="match status" value="1"/>
</dbReference>
<comment type="caution">
    <text evidence="4">The sequence shown here is derived from an EMBL/GenBank/DDBJ whole genome shotgun (WGS) entry which is preliminary data.</text>
</comment>
<dbReference type="SFLD" id="SFLDG00358">
    <property type="entry name" value="Main_(cytGST)"/>
    <property type="match status" value="1"/>
</dbReference>
<keyword evidence="5" id="KW-1185">Reference proteome</keyword>
<dbReference type="OrthoDB" id="9797500at2"/>
<evidence type="ECO:0000256" key="1">
    <source>
        <dbReference type="ARBA" id="ARBA00011738"/>
    </source>
</evidence>
<organism evidence="4 5">
    <name type="scientific">Methylomonas koyamae</name>
    <dbReference type="NCBI Taxonomy" id="702114"/>
    <lineage>
        <taxon>Bacteria</taxon>
        <taxon>Pseudomonadati</taxon>
        <taxon>Pseudomonadota</taxon>
        <taxon>Gammaproteobacteria</taxon>
        <taxon>Methylococcales</taxon>
        <taxon>Methylococcaceae</taxon>
        <taxon>Methylomonas</taxon>
    </lineage>
</organism>
<keyword evidence="4" id="KW-0808">Transferase</keyword>
<dbReference type="EMBL" id="LUUK01000154">
    <property type="protein sequence ID" value="OAI19730.1"/>
    <property type="molecule type" value="Genomic_DNA"/>
</dbReference>
<feature type="domain" description="GST N-terminal" evidence="2">
    <location>
        <begin position="1"/>
        <end position="83"/>
    </location>
</feature>
<evidence type="ECO:0000259" key="3">
    <source>
        <dbReference type="PROSITE" id="PS50405"/>
    </source>
</evidence>
<dbReference type="Pfam" id="PF13409">
    <property type="entry name" value="GST_N_2"/>
    <property type="match status" value="1"/>
</dbReference>
<dbReference type="InterPro" id="IPR036282">
    <property type="entry name" value="Glutathione-S-Trfase_C_sf"/>
</dbReference>
<dbReference type="PANTHER" id="PTHR43969">
    <property type="entry name" value="GLUTATHIONE S TRANSFERASE D10, ISOFORM A-RELATED"/>
    <property type="match status" value="1"/>
</dbReference>
<dbReference type="InterPro" id="IPR040079">
    <property type="entry name" value="Glutathione_S-Trfase"/>
</dbReference>
<protein>
    <submittedName>
        <fullName evidence="4">Glutathione S-transferase</fullName>
    </submittedName>
</protein>
<dbReference type="InterPro" id="IPR004045">
    <property type="entry name" value="Glutathione_S-Trfase_N"/>
</dbReference>
<dbReference type="Proteomes" id="UP000077628">
    <property type="component" value="Unassembled WGS sequence"/>
</dbReference>
<dbReference type="Gene3D" id="1.20.1050.10">
    <property type="match status" value="1"/>
</dbReference>